<dbReference type="InterPro" id="IPR057885">
    <property type="entry name" value="Ig_VWDE"/>
</dbReference>
<dbReference type="PANTHER" id="PTHR14949:SF53">
    <property type="entry name" value="VON WILLEBRAND FACTOR D AND EGF DOMAIN-CONTAINING PROTEIN"/>
    <property type="match status" value="1"/>
</dbReference>
<evidence type="ECO:0000313" key="5">
    <source>
        <dbReference type="Proteomes" id="UP000534426"/>
    </source>
</evidence>
<dbReference type="GO" id="GO:0009986">
    <property type="term" value="C:cell surface"/>
    <property type="evidence" value="ECO:0007669"/>
    <property type="project" value="TreeGrafter"/>
</dbReference>
<dbReference type="InterPro" id="IPR050969">
    <property type="entry name" value="Dev_Signal_Modulators"/>
</dbReference>
<gene>
    <name evidence="4" type="primary">Vwde_1</name>
    <name evidence="4" type="ORF">CRYUND_R11888</name>
</gene>
<feature type="non-terminal residue" evidence="4">
    <location>
        <position position="1"/>
    </location>
</feature>
<dbReference type="AlphaFoldDB" id="A0A7K4L4K3"/>
<evidence type="ECO:0000259" key="3">
    <source>
        <dbReference type="PROSITE" id="PS51233"/>
    </source>
</evidence>
<evidence type="ECO:0000313" key="4">
    <source>
        <dbReference type="EMBL" id="NWI99643.1"/>
    </source>
</evidence>
<comment type="caution">
    <text evidence="4">The sequence shown here is derived from an EMBL/GenBank/DDBJ whole genome shotgun (WGS) entry which is preliminary data.</text>
</comment>
<dbReference type="Pfam" id="PF23283">
    <property type="entry name" value="D8C_UMOD"/>
    <property type="match status" value="1"/>
</dbReference>
<evidence type="ECO:0000256" key="2">
    <source>
        <dbReference type="ARBA" id="ARBA00023157"/>
    </source>
</evidence>
<proteinExistence type="predicted"/>
<keyword evidence="2" id="KW-1015">Disulfide bond</keyword>
<dbReference type="GO" id="GO:0005102">
    <property type="term" value="F:signaling receptor binding"/>
    <property type="evidence" value="ECO:0007669"/>
    <property type="project" value="TreeGrafter"/>
</dbReference>
<dbReference type="InterPro" id="IPR057774">
    <property type="entry name" value="D8C_UMOD/GP2/OIT3-like"/>
</dbReference>
<dbReference type="PANTHER" id="PTHR14949">
    <property type="entry name" value="EGF-LIKE-DOMAIN, MULTIPLE 7, 8"/>
    <property type="match status" value="1"/>
</dbReference>
<feature type="non-terminal residue" evidence="4">
    <location>
        <position position="470"/>
    </location>
</feature>
<protein>
    <submittedName>
        <fullName evidence="4">VWDE protein</fullName>
    </submittedName>
</protein>
<keyword evidence="1" id="KW-0732">Signal</keyword>
<name>A0A7K4L4K3_9AVES</name>
<dbReference type="Pfam" id="PF00094">
    <property type="entry name" value="VWD"/>
    <property type="match status" value="1"/>
</dbReference>
<dbReference type="PROSITE" id="PS51233">
    <property type="entry name" value="VWFD"/>
    <property type="match status" value="1"/>
</dbReference>
<sequence>SCFTVPECYAGGHQILKSPYRSVNFDSSHLQQSAIQDLICDHSLTPGWYRFMIFDKPAEMPTKCVEVNRCGTQAPVWLSLPEAEALPRPGEMKQLTACATWQFFFSTSRDCCLFRIPVSVRNCGDFFVYLLQPTQGCMGYCAEGEKPNILHEIKSTNYIFVSLGKLAPSSFASVSPPSPATPEVVAELIKGSIYLRCTFGVPFANSSVGFIVAWSRLSPEGIKEELKRETAVHTFSLLELDGINLKLGDRVYCSSSAFLLEKPDIQSSPVESEEFFAGIKVYPEAYSISEDGKEYRLAIESRIPIPCPEFGQLENDCKISLTLNTVDQGKEQLGLNLALSSCHVDLLQKPCNNGICSQALSYYTAVTDFMRDGDQITRIVVEPISSDNFLWNGYAPESTQITVKDLPTAYCYSFTDPHIITFDGRLYDNFETGTFVLSKSTSRDFEVHVRQWNCGRLHSPASCNCGFVAK</sequence>
<dbReference type="EMBL" id="VWPW01003281">
    <property type="protein sequence ID" value="NWI99643.1"/>
    <property type="molecule type" value="Genomic_DNA"/>
</dbReference>
<reference evidence="4 5" key="1">
    <citation type="submission" date="2019-09" db="EMBL/GenBank/DDBJ databases">
        <title>Bird 10,000 Genomes (B10K) Project - Family phase.</title>
        <authorList>
            <person name="Zhang G."/>
        </authorList>
    </citation>
    <scope>NUCLEOTIDE SEQUENCE [LARGE SCALE GENOMIC DNA]</scope>
    <source>
        <strain evidence="4">B10K-MSB-37135</strain>
        <tissue evidence="4">Heart</tissue>
    </source>
</reference>
<keyword evidence="5" id="KW-1185">Reference proteome</keyword>
<dbReference type="InterPro" id="IPR001846">
    <property type="entry name" value="VWF_type-D"/>
</dbReference>
<evidence type="ECO:0000256" key="1">
    <source>
        <dbReference type="ARBA" id="ARBA00022729"/>
    </source>
</evidence>
<dbReference type="GO" id="GO:0005576">
    <property type="term" value="C:extracellular region"/>
    <property type="evidence" value="ECO:0007669"/>
    <property type="project" value="TreeGrafter"/>
</dbReference>
<dbReference type="Proteomes" id="UP000534426">
    <property type="component" value="Unassembled WGS sequence"/>
</dbReference>
<accession>A0A7K4L4K3</accession>
<dbReference type="Pfam" id="PF25776">
    <property type="entry name" value="Ig_VWDE"/>
    <property type="match status" value="1"/>
</dbReference>
<organism evidence="4 5">
    <name type="scientific">Crypturellus undulatus</name>
    <dbReference type="NCBI Taxonomy" id="48396"/>
    <lineage>
        <taxon>Eukaryota</taxon>
        <taxon>Metazoa</taxon>
        <taxon>Chordata</taxon>
        <taxon>Craniata</taxon>
        <taxon>Vertebrata</taxon>
        <taxon>Euteleostomi</taxon>
        <taxon>Archelosauria</taxon>
        <taxon>Archosauria</taxon>
        <taxon>Dinosauria</taxon>
        <taxon>Saurischia</taxon>
        <taxon>Theropoda</taxon>
        <taxon>Coelurosauria</taxon>
        <taxon>Aves</taxon>
        <taxon>Palaeognathae</taxon>
        <taxon>Tinamiformes</taxon>
        <taxon>Tinamidae</taxon>
        <taxon>Crypturellus</taxon>
    </lineage>
</organism>
<feature type="domain" description="VWFD" evidence="3">
    <location>
        <begin position="409"/>
        <end position="470"/>
    </location>
</feature>